<name>Q5NXC2_AROAE</name>
<accession>Q5NXC2</accession>
<keyword evidence="2" id="KW-1185">Reference proteome</keyword>
<dbReference type="EMBL" id="CR555307">
    <property type="protein sequence ID" value="CAI10292.1"/>
    <property type="molecule type" value="Genomic_DNA"/>
</dbReference>
<dbReference type="AlphaFoldDB" id="Q5NXC2"/>
<dbReference type="HOGENOM" id="CLU_2713596_0_0_4"/>
<dbReference type="KEGG" id="eba:p1B65"/>
<geneLocation type="plasmid" evidence="2">
    <name>pAzo1</name>
</geneLocation>
<keyword evidence="1" id="KW-0614">Plasmid</keyword>
<gene>
    <name evidence="1" type="ORF">p1B65</name>
</gene>
<protein>
    <submittedName>
        <fullName evidence="1">Uncharacterized protein</fullName>
    </submittedName>
</protein>
<proteinExistence type="predicted"/>
<organism evidence="1 2">
    <name type="scientific">Aromatoleum aromaticum (strain DSM 19018 / LMG 30748 / EbN1)</name>
    <name type="common">Azoarcus sp. (strain EbN1)</name>
    <dbReference type="NCBI Taxonomy" id="76114"/>
    <lineage>
        <taxon>Bacteria</taxon>
        <taxon>Pseudomonadati</taxon>
        <taxon>Pseudomonadota</taxon>
        <taxon>Betaproteobacteria</taxon>
        <taxon>Rhodocyclales</taxon>
        <taxon>Rhodocyclaceae</taxon>
        <taxon>Aromatoleum</taxon>
    </lineage>
</organism>
<dbReference type="RefSeq" id="WP_011254885.1">
    <property type="nucleotide sequence ID" value="NC_006823.1"/>
</dbReference>
<sequence length="72" mass="8072">MSSTASQHYQKDLQEYLKMENDLNSLFKKRFLLADLASLAQETGDADLVQRLQIALANIKLAIQSRKSSAAM</sequence>
<reference evidence="1 2" key="1">
    <citation type="journal article" date="2005" name="Arch. Microbiol.">
        <title>The genome sequence of an anaerobic aromatic-degrading denitrifying bacterium, strain EbN1.</title>
        <authorList>
            <person name="Rabus R."/>
            <person name="Kube M."/>
            <person name="Heider J."/>
            <person name="Beck A."/>
            <person name="Heitmann K."/>
            <person name="Widdel F."/>
            <person name="Reinhardt R."/>
        </authorList>
    </citation>
    <scope>NUCLEOTIDE SEQUENCE [LARGE SCALE GENOMIC DNA]</scope>
    <source>
        <strain evidence="1 2">EbN1</strain>
        <plasmid evidence="2">Plasmid pAzo1</plasmid>
    </source>
</reference>
<evidence type="ECO:0000313" key="2">
    <source>
        <dbReference type="Proteomes" id="UP000006552"/>
    </source>
</evidence>
<evidence type="ECO:0000313" key="1">
    <source>
        <dbReference type="EMBL" id="CAI10292.1"/>
    </source>
</evidence>
<dbReference type="Proteomes" id="UP000006552">
    <property type="component" value="Plasmid 1"/>
</dbReference>